<dbReference type="AlphaFoldDB" id="A0A4R2KXH0"/>
<feature type="transmembrane region" description="Helical" evidence="7">
    <location>
        <begin position="149"/>
        <end position="169"/>
    </location>
</feature>
<evidence type="ECO:0000313" key="8">
    <source>
        <dbReference type="EMBL" id="TCO75976.1"/>
    </source>
</evidence>
<evidence type="ECO:0000256" key="6">
    <source>
        <dbReference type="ARBA" id="ARBA00023136"/>
    </source>
</evidence>
<evidence type="ECO:0000256" key="5">
    <source>
        <dbReference type="ARBA" id="ARBA00022989"/>
    </source>
</evidence>
<keyword evidence="5 7" id="KW-1133">Transmembrane helix</keyword>
<dbReference type="GO" id="GO:0015293">
    <property type="term" value="F:symporter activity"/>
    <property type="evidence" value="ECO:0007669"/>
    <property type="project" value="UniProtKB-KW"/>
</dbReference>
<dbReference type="GO" id="GO:0005886">
    <property type="term" value="C:plasma membrane"/>
    <property type="evidence" value="ECO:0007669"/>
    <property type="project" value="TreeGrafter"/>
</dbReference>
<evidence type="ECO:0000313" key="9">
    <source>
        <dbReference type="Proteomes" id="UP000294980"/>
    </source>
</evidence>
<dbReference type="RefSeq" id="WP_117315821.1">
    <property type="nucleotide sequence ID" value="NZ_QQSW01000005.1"/>
</dbReference>
<feature type="transmembrane region" description="Helical" evidence="7">
    <location>
        <begin position="237"/>
        <end position="262"/>
    </location>
</feature>
<dbReference type="GO" id="GO:0034755">
    <property type="term" value="P:iron ion transmembrane transport"/>
    <property type="evidence" value="ECO:0007669"/>
    <property type="project" value="TreeGrafter"/>
</dbReference>
<feature type="transmembrane region" description="Helical" evidence="7">
    <location>
        <begin position="282"/>
        <end position="307"/>
    </location>
</feature>
<organism evidence="8 9">
    <name type="scientific">Chromatocurvus halotolerans</name>
    <dbReference type="NCBI Taxonomy" id="1132028"/>
    <lineage>
        <taxon>Bacteria</taxon>
        <taxon>Pseudomonadati</taxon>
        <taxon>Pseudomonadota</taxon>
        <taxon>Gammaproteobacteria</taxon>
        <taxon>Cellvibrionales</taxon>
        <taxon>Halieaceae</taxon>
        <taxon>Chromatocurvus</taxon>
    </lineage>
</organism>
<feature type="transmembrane region" description="Helical" evidence="7">
    <location>
        <begin position="319"/>
        <end position="338"/>
    </location>
</feature>
<dbReference type="GO" id="GO:0005384">
    <property type="term" value="F:manganese ion transmembrane transporter activity"/>
    <property type="evidence" value="ECO:0007669"/>
    <property type="project" value="TreeGrafter"/>
</dbReference>
<feature type="transmembrane region" description="Helical" evidence="7">
    <location>
        <begin position="344"/>
        <end position="368"/>
    </location>
</feature>
<dbReference type="PANTHER" id="PTHR11706:SF33">
    <property type="entry name" value="NATURAL RESISTANCE-ASSOCIATED MACROPHAGE PROTEIN 2"/>
    <property type="match status" value="1"/>
</dbReference>
<dbReference type="GO" id="GO:0015086">
    <property type="term" value="F:cadmium ion transmembrane transporter activity"/>
    <property type="evidence" value="ECO:0007669"/>
    <property type="project" value="TreeGrafter"/>
</dbReference>
<feature type="transmembrane region" description="Helical" evidence="7">
    <location>
        <begin position="37"/>
        <end position="56"/>
    </location>
</feature>
<dbReference type="Pfam" id="PF01566">
    <property type="entry name" value="Nramp"/>
    <property type="match status" value="1"/>
</dbReference>
<evidence type="ECO:0000256" key="7">
    <source>
        <dbReference type="SAM" id="Phobius"/>
    </source>
</evidence>
<evidence type="ECO:0000256" key="2">
    <source>
        <dbReference type="ARBA" id="ARBA00022448"/>
    </source>
</evidence>
<name>A0A4R2KXH0_9GAMM</name>
<keyword evidence="9" id="KW-1185">Reference proteome</keyword>
<evidence type="ECO:0000256" key="1">
    <source>
        <dbReference type="ARBA" id="ARBA00004141"/>
    </source>
</evidence>
<feature type="transmembrane region" description="Helical" evidence="7">
    <location>
        <begin position="12"/>
        <end position="31"/>
    </location>
</feature>
<dbReference type="Proteomes" id="UP000294980">
    <property type="component" value="Unassembled WGS sequence"/>
</dbReference>
<sequence length="409" mass="41622">MSSQSPRRRAAFGPGILVTAAFIGPGTIATASSAGASYGFALLWALLFSVAATIILQEMAARQALVTRTGLAENLRSAFQSRLVGRVAIILVVAAIGCGNAAYEAGNLSGAALALASVSSVPGSTWSLVIGAVAGGLLLSGHYRILERVLIALVLLMSVVFLLCAWLVAPPLADVAAGLFHPSLPSGSLLTVVALIGTTVVPYNLFLQANAVREKWSADVPLESALRESRWDTGLSIGLGGLVTLAILSTAAMTFYVSGAAFDAFAMSDQLRPLLGDASGPVFAAGLFAGGLTSAITAPLAAGYAVCGALGCRGGMRDLPFRAVSLTVLVTGTLFSAIGTRPLVAIVFAQAANGLLLPFVAVALLILMNRRDLLGEHVNGRVGNLLGIVVVTVAVLLGAVKLADSAGLF</sequence>
<evidence type="ECO:0000256" key="4">
    <source>
        <dbReference type="ARBA" id="ARBA00022847"/>
    </source>
</evidence>
<protein>
    <submittedName>
        <fullName evidence="8">NRAMP (Natural resistance-associated macrophage protein)-like metal ion transporter</fullName>
    </submittedName>
</protein>
<keyword evidence="4" id="KW-0769">Symport</keyword>
<reference evidence="8 9" key="1">
    <citation type="submission" date="2019-03" db="EMBL/GenBank/DDBJ databases">
        <title>Genomic Encyclopedia of Type Strains, Phase IV (KMG-IV): sequencing the most valuable type-strain genomes for metagenomic binning, comparative biology and taxonomic classification.</title>
        <authorList>
            <person name="Goeker M."/>
        </authorList>
    </citation>
    <scope>NUCLEOTIDE SEQUENCE [LARGE SCALE GENOMIC DNA]</scope>
    <source>
        <strain evidence="8 9">DSM 23344</strain>
    </source>
</reference>
<keyword evidence="3 7" id="KW-0812">Transmembrane</keyword>
<dbReference type="EMBL" id="SLWX01000006">
    <property type="protein sequence ID" value="TCO75976.1"/>
    <property type="molecule type" value="Genomic_DNA"/>
</dbReference>
<dbReference type="PANTHER" id="PTHR11706">
    <property type="entry name" value="SOLUTE CARRIER PROTEIN FAMILY 11 MEMBER"/>
    <property type="match status" value="1"/>
</dbReference>
<dbReference type="InterPro" id="IPR001046">
    <property type="entry name" value="NRAMP_fam"/>
</dbReference>
<accession>A0A4R2KXH0</accession>
<feature type="transmembrane region" description="Helical" evidence="7">
    <location>
        <begin position="83"/>
        <end position="103"/>
    </location>
</feature>
<dbReference type="NCBIfam" id="NF037982">
    <property type="entry name" value="Nramp_1"/>
    <property type="match status" value="1"/>
</dbReference>
<gene>
    <name evidence="8" type="ORF">EV688_106167</name>
</gene>
<keyword evidence="2" id="KW-0813">Transport</keyword>
<feature type="transmembrane region" description="Helical" evidence="7">
    <location>
        <begin position="189"/>
        <end position="207"/>
    </location>
</feature>
<proteinExistence type="predicted"/>
<keyword evidence="6 7" id="KW-0472">Membrane</keyword>
<feature type="transmembrane region" description="Helical" evidence="7">
    <location>
        <begin position="123"/>
        <end position="142"/>
    </location>
</feature>
<comment type="subcellular location">
    <subcellularLocation>
        <location evidence="1">Membrane</location>
        <topology evidence="1">Multi-pass membrane protein</topology>
    </subcellularLocation>
</comment>
<evidence type="ECO:0000256" key="3">
    <source>
        <dbReference type="ARBA" id="ARBA00022692"/>
    </source>
</evidence>
<feature type="transmembrane region" description="Helical" evidence="7">
    <location>
        <begin position="380"/>
        <end position="400"/>
    </location>
</feature>
<dbReference type="OrthoDB" id="9787548at2"/>
<comment type="caution">
    <text evidence="8">The sequence shown here is derived from an EMBL/GenBank/DDBJ whole genome shotgun (WGS) entry which is preliminary data.</text>
</comment>